<gene>
    <name evidence="1" type="ORF">GEU84_017785</name>
</gene>
<dbReference type="RefSeq" id="WP_174539970.1">
    <property type="nucleotide sequence ID" value="NZ_WHUT02000013.1"/>
</dbReference>
<name>A0A8X8H9P1_9RHOB</name>
<organism evidence="1 2">
    <name type="scientific">Fertoeibacter niger</name>
    <dbReference type="NCBI Taxonomy" id="2656921"/>
    <lineage>
        <taxon>Bacteria</taxon>
        <taxon>Pseudomonadati</taxon>
        <taxon>Pseudomonadota</taxon>
        <taxon>Alphaproteobacteria</taxon>
        <taxon>Rhodobacterales</taxon>
        <taxon>Paracoccaceae</taxon>
        <taxon>Fertoeibacter</taxon>
    </lineage>
</organism>
<dbReference type="Gene3D" id="3.40.50.1400">
    <property type="match status" value="2"/>
</dbReference>
<dbReference type="Proteomes" id="UP000484076">
    <property type="component" value="Unassembled WGS sequence"/>
</dbReference>
<dbReference type="SUPFAM" id="SSF53800">
    <property type="entry name" value="Chelatase"/>
    <property type="match status" value="2"/>
</dbReference>
<comment type="caution">
    <text evidence="1">The sequence shown here is derived from an EMBL/GenBank/DDBJ whole genome shotgun (WGS) entry which is preliminary data.</text>
</comment>
<evidence type="ECO:0000313" key="2">
    <source>
        <dbReference type="Proteomes" id="UP000484076"/>
    </source>
</evidence>
<sequence length="247" mass="24301">MMHPAALIVTHGQPSDPAPAEAELALLAARVAGHLPGWQVGSATLAGPGALAAAVAQLGPAGLVYPLFMACGWFTRTHLPARLAGAGGAGWHILPPFGCDAGVQALAVTIVQESAAARGLAPADTSVLLAAHGSFRSPAPAQIADAVAARIAAAGFGRAEAAFIDQSPQIAGAVGFGAASLCLPFFAAGGAHVSDDIPQALAACGFGGHLLPPVGRDSRVPGLIARALQDRQENPALACAGTVCAAG</sequence>
<keyword evidence="2" id="KW-1185">Reference proteome</keyword>
<evidence type="ECO:0000313" key="1">
    <source>
        <dbReference type="EMBL" id="NUB46246.1"/>
    </source>
</evidence>
<dbReference type="AlphaFoldDB" id="A0A8X8H9P1"/>
<proteinExistence type="predicted"/>
<accession>A0A8X8H9P1</accession>
<reference evidence="1" key="1">
    <citation type="submission" date="2020-05" db="EMBL/GenBank/DDBJ databases">
        <title>Fertoebacter nigrum gen. nov., sp. nov., a new member of the family Rhodobacteraceae.</title>
        <authorList>
            <person name="Szuroczki S."/>
            <person name="Abbaszade G."/>
            <person name="Buni D."/>
            <person name="Schumann P."/>
            <person name="Toth E."/>
        </authorList>
    </citation>
    <scope>NUCLEOTIDE SEQUENCE</scope>
    <source>
        <strain evidence="1">RG-N-1a</strain>
    </source>
</reference>
<dbReference type="EMBL" id="WHUT02000013">
    <property type="protein sequence ID" value="NUB46246.1"/>
    <property type="molecule type" value="Genomic_DNA"/>
</dbReference>
<protein>
    <submittedName>
        <fullName evidence="1">Cobalamin biosynthesis protein CbiX</fullName>
    </submittedName>
</protein>